<dbReference type="STRING" id="112413.SAMN05421854_10730"/>
<evidence type="ECO:0000313" key="3">
    <source>
        <dbReference type="Proteomes" id="UP000199137"/>
    </source>
</evidence>
<gene>
    <name evidence="2" type="ORF">SAMN05421854_10730</name>
</gene>
<name>A0A1I5TA46_9PSEU</name>
<evidence type="ECO:0000256" key="1">
    <source>
        <dbReference type="SAM" id="MobiDB-lite"/>
    </source>
</evidence>
<feature type="compositionally biased region" description="Basic and acidic residues" evidence="1">
    <location>
        <begin position="247"/>
        <end position="258"/>
    </location>
</feature>
<feature type="compositionally biased region" description="Low complexity" evidence="1">
    <location>
        <begin position="236"/>
        <end position="246"/>
    </location>
</feature>
<proteinExistence type="predicted"/>
<dbReference type="AlphaFoldDB" id="A0A1I5TA46"/>
<evidence type="ECO:0000313" key="2">
    <source>
        <dbReference type="EMBL" id="SFP79848.1"/>
    </source>
</evidence>
<reference evidence="2 3" key="1">
    <citation type="submission" date="2016-10" db="EMBL/GenBank/DDBJ databases">
        <authorList>
            <person name="de Groot N.N."/>
        </authorList>
    </citation>
    <scope>NUCLEOTIDE SEQUENCE [LARGE SCALE GENOMIC DNA]</scope>
    <source>
        <strain evidence="2 3">DSM 44637</strain>
    </source>
</reference>
<feature type="compositionally biased region" description="Basic and acidic residues" evidence="1">
    <location>
        <begin position="276"/>
        <end position="295"/>
    </location>
</feature>
<feature type="region of interest" description="Disordered" evidence="1">
    <location>
        <begin position="59"/>
        <end position="108"/>
    </location>
</feature>
<dbReference type="EMBL" id="FOWC01000007">
    <property type="protein sequence ID" value="SFP79848.1"/>
    <property type="molecule type" value="Genomic_DNA"/>
</dbReference>
<accession>A0A1I5TA46</accession>
<feature type="region of interest" description="Disordered" evidence="1">
    <location>
        <begin position="236"/>
        <end position="328"/>
    </location>
</feature>
<sequence length="328" mass="34580">MDVTTGKRGCSAALSQSDFSPIRHQMRSIGGFPCTKLGYATLRIVCRVPYAGEAVSAPARRVRPGPGDLVLDEELPDRDRARGSRRCLRPGRSGGPARRSAGSDPAATNALSARGFSVARAASVGERGPLAVREENSERALGKWGFRFAVRVSRRGMVMIMAMWIMLSWCWGRGFVVAGAAAVFADPAECSFDGPSAGQEDESGGRVGGDVPFASSGFLARVAARAGGGPVAQGVVDSAPGAGADPAAEHAVQHDPAREATVPAVPIAHRSSTRTGTRDTAARHDEQEQAGDNHTRASGRRTGVDNHRATRPRRPRIRDQPTPCQNAL</sequence>
<dbReference type="Proteomes" id="UP000199137">
    <property type="component" value="Unassembled WGS sequence"/>
</dbReference>
<organism evidence="2 3">
    <name type="scientific">Amycolatopsis rubida</name>
    <dbReference type="NCBI Taxonomy" id="112413"/>
    <lineage>
        <taxon>Bacteria</taxon>
        <taxon>Bacillati</taxon>
        <taxon>Actinomycetota</taxon>
        <taxon>Actinomycetes</taxon>
        <taxon>Pseudonocardiales</taxon>
        <taxon>Pseudonocardiaceae</taxon>
        <taxon>Amycolatopsis</taxon>
    </lineage>
</organism>
<protein>
    <submittedName>
        <fullName evidence="2">Uncharacterized protein</fullName>
    </submittedName>
</protein>